<dbReference type="Proteomes" id="UP000615760">
    <property type="component" value="Unassembled WGS sequence"/>
</dbReference>
<evidence type="ECO:0000259" key="1">
    <source>
        <dbReference type="Pfam" id="PF13648"/>
    </source>
</evidence>
<evidence type="ECO:0000313" key="3">
    <source>
        <dbReference type="Proteomes" id="UP000615760"/>
    </source>
</evidence>
<evidence type="ECO:0000313" key="2">
    <source>
        <dbReference type="EMBL" id="GGB70450.1"/>
    </source>
</evidence>
<keyword evidence="3" id="KW-1185">Reference proteome</keyword>
<dbReference type="RefSeq" id="WP_188619958.1">
    <property type="nucleotide sequence ID" value="NZ_BMJE01000002.1"/>
</dbReference>
<sequence length="178" mass="18646">MKKFIALAAVALMGISCSDDDSSETNGGSASIEGTWKLTAFTLNEGADLNNDGTVSTDMISESGCYSNSSFVFSSNNVATINIEELEIDLDLVIGTEDSYEYSIDCVEATPEVGTYAVSGNTVTITGSDGEGGTESIPLALSNNTLTLTLPEFVDVPVEENGEVTYSFVGASLVFTKQ</sequence>
<proteinExistence type="predicted"/>
<dbReference type="Pfam" id="PF13648">
    <property type="entry name" value="Lipocalin_4"/>
    <property type="match status" value="1"/>
</dbReference>
<gene>
    <name evidence="2" type="ORF">GCM10007424_08010</name>
</gene>
<reference evidence="3" key="1">
    <citation type="journal article" date="2019" name="Int. J. Syst. Evol. Microbiol.">
        <title>The Global Catalogue of Microorganisms (GCM) 10K type strain sequencing project: providing services to taxonomists for standard genome sequencing and annotation.</title>
        <authorList>
            <consortium name="The Broad Institute Genomics Platform"/>
            <consortium name="The Broad Institute Genome Sequencing Center for Infectious Disease"/>
            <person name="Wu L."/>
            <person name="Ma J."/>
        </authorList>
    </citation>
    <scope>NUCLEOTIDE SEQUENCE [LARGE SCALE GENOMIC DNA]</scope>
    <source>
        <strain evidence="3">CGMCC 1.15461</strain>
    </source>
</reference>
<protein>
    <recommendedName>
        <fullName evidence="1">Lipocalin-like domain-containing protein</fullName>
    </recommendedName>
</protein>
<name>A0ABQ1JN38_9FLAO</name>
<dbReference type="PROSITE" id="PS51257">
    <property type="entry name" value="PROKAR_LIPOPROTEIN"/>
    <property type="match status" value="1"/>
</dbReference>
<feature type="domain" description="Lipocalin-like" evidence="1">
    <location>
        <begin position="32"/>
        <end position="148"/>
    </location>
</feature>
<organism evidence="2 3">
    <name type="scientific">Flavobacterium suaedae</name>
    <dbReference type="NCBI Taxonomy" id="1767027"/>
    <lineage>
        <taxon>Bacteria</taxon>
        <taxon>Pseudomonadati</taxon>
        <taxon>Bacteroidota</taxon>
        <taxon>Flavobacteriia</taxon>
        <taxon>Flavobacteriales</taxon>
        <taxon>Flavobacteriaceae</taxon>
        <taxon>Flavobacterium</taxon>
    </lineage>
</organism>
<dbReference type="InterPro" id="IPR024311">
    <property type="entry name" value="Lipocalin-like"/>
</dbReference>
<comment type="caution">
    <text evidence="2">The sequence shown here is derived from an EMBL/GenBank/DDBJ whole genome shotgun (WGS) entry which is preliminary data.</text>
</comment>
<dbReference type="EMBL" id="BMJE01000002">
    <property type="protein sequence ID" value="GGB70450.1"/>
    <property type="molecule type" value="Genomic_DNA"/>
</dbReference>
<accession>A0ABQ1JN38</accession>